<organism evidence="2 3">
    <name type="scientific">Dunaliella salina</name>
    <name type="common">Green alga</name>
    <name type="synonym">Protococcus salinus</name>
    <dbReference type="NCBI Taxonomy" id="3046"/>
    <lineage>
        <taxon>Eukaryota</taxon>
        <taxon>Viridiplantae</taxon>
        <taxon>Chlorophyta</taxon>
        <taxon>core chlorophytes</taxon>
        <taxon>Chlorophyceae</taxon>
        <taxon>CS clade</taxon>
        <taxon>Chlamydomonadales</taxon>
        <taxon>Dunaliellaceae</taxon>
        <taxon>Dunaliella</taxon>
    </lineage>
</organism>
<dbReference type="PANTHER" id="PTHR28457:SF4">
    <property type="entry name" value="CRAL-TRIO DOMAIN-CONTAINING PROTEIN"/>
    <property type="match status" value="1"/>
</dbReference>
<evidence type="ECO:0000256" key="1">
    <source>
        <dbReference type="SAM" id="MobiDB-lite"/>
    </source>
</evidence>
<comment type="caution">
    <text evidence="2">The sequence shown here is derived from an EMBL/GenBank/DDBJ whole genome shotgun (WGS) entry which is preliminary data.</text>
</comment>
<gene>
    <name evidence="2" type="ORF">DUNSADRAFT_252</name>
</gene>
<keyword evidence="2" id="KW-0966">Cell projection</keyword>
<proteinExistence type="predicted"/>
<feature type="region of interest" description="Disordered" evidence="1">
    <location>
        <begin position="216"/>
        <end position="245"/>
    </location>
</feature>
<evidence type="ECO:0000313" key="3">
    <source>
        <dbReference type="Proteomes" id="UP000815325"/>
    </source>
</evidence>
<keyword evidence="2" id="KW-0969">Cilium</keyword>
<dbReference type="Pfam" id="PF14769">
    <property type="entry name" value="CLAMP"/>
    <property type="match status" value="1"/>
</dbReference>
<dbReference type="InterPro" id="IPR032727">
    <property type="entry name" value="CLAMP"/>
</dbReference>
<dbReference type="EMBL" id="MU070448">
    <property type="protein sequence ID" value="KAF5827682.1"/>
    <property type="molecule type" value="Genomic_DNA"/>
</dbReference>
<feature type="region of interest" description="Disordered" evidence="1">
    <location>
        <begin position="1"/>
        <end position="22"/>
    </location>
</feature>
<evidence type="ECO:0000313" key="2">
    <source>
        <dbReference type="EMBL" id="KAF5827682.1"/>
    </source>
</evidence>
<keyword evidence="2" id="KW-0282">Flagellum</keyword>
<reference evidence="2" key="1">
    <citation type="submission" date="2017-08" db="EMBL/GenBank/DDBJ databases">
        <authorList>
            <person name="Polle J.E."/>
            <person name="Barry K."/>
            <person name="Cushman J."/>
            <person name="Schmutz J."/>
            <person name="Tran D."/>
            <person name="Hathwaick L.T."/>
            <person name="Yim W.C."/>
            <person name="Jenkins J."/>
            <person name="Mckie-Krisberg Z.M."/>
            <person name="Prochnik S."/>
            <person name="Lindquist E."/>
            <person name="Dockter R.B."/>
            <person name="Adam C."/>
            <person name="Molina H."/>
            <person name="Bunkerborg J."/>
            <person name="Jin E."/>
            <person name="Buchheim M."/>
            <person name="Magnuson J."/>
        </authorList>
    </citation>
    <scope>NUCLEOTIDE SEQUENCE</scope>
    <source>
        <strain evidence="2">CCAP 19/18</strain>
    </source>
</reference>
<feature type="compositionally biased region" description="Basic and acidic residues" evidence="1">
    <location>
        <begin position="1"/>
        <end position="11"/>
    </location>
</feature>
<sequence length="245" mass="26830">MVKPSAQKEEEGPAPEESVQVTKQQDVYQQYYELLSSSFEEATMHLAGVLDLPDYESNPRSAARLDFISYALQFAREACYGPRRVNALISIASCILEATIAGASSAEVQATFQTRLLAATSPRPGADSEQFSPDQVAQVAQYFARTFFRHFRLYSYLYSTPQDIIESNASLLVETALVPSFGDALSESEWLDALDAKRMAEEAAAAEAKQAEEAAKEAAAAKAAEEAAMRAEEQRQADLQVNLPL</sequence>
<protein>
    <submittedName>
        <fullName evidence="2">Flagellar C1a complex subunit C1a-32-domain-containing protein</fullName>
    </submittedName>
</protein>
<dbReference type="Proteomes" id="UP000815325">
    <property type="component" value="Unassembled WGS sequence"/>
</dbReference>
<keyword evidence="3" id="KW-1185">Reference proteome</keyword>
<feature type="compositionally biased region" description="Basic and acidic residues" evidence="1">
    <location>
        <begin position="223"/>
        <end position="236"/>
    </location>
</feature>
<dbReference type="PANTHER" id="PTHR28457">
    <property type="entry name" value="COILED-COIL DOMAIN-CONTAINING PROTEIN 189"/>
    <property type="match status" value="1"/>
</dbReference>
<name>A0ABQ7FZ97_DUNSA</name>
<accession>A0ABQ7FZ97</accession>